<keyword evidence="2" id="KW-1185">Reference proteome</keyword>
<sequence length="103" mass="11282">MAFLLTSSWISEPINVFDGRLSGWFGMGMLLSSQFAALSAAKPEQNAATSVTTYYFAQQLGLMTGITTVKALLIREMRHGLNVTLKDQPGRAKVRLNFSIPSL</sequence>
<evidence type="ECO:0000313" key="1">
    <source>
        <dbReference type="EMBL" id="KAJ5597701.1"/>
    </source>
</evidence>
<dbReference type="RefSeq" id="XP_056750916.1">
    <property type="nucleotide sequence ID" value="XM_056898840.1"/>
</dbReference>
<dbReference type="AlphaFoldDB" id="A0AAD6DZA2"/>
<dbReference type="EMBL" id="JAQJAE010000004">
    <property type="protein sequence ID" value="KAJ5597701.1"/>
    <property type="molecule type" value="Genomic_DNA"/>
</dbReference>
<reference evidence="1" key="2">
    <citation type="submission" date="2023-01" db="EMBL/GenBank/DDBJ databases">
        <authorList>
            <person name="Petersen C."/>
        </authorList>
    </citation>
    <scope>NUCLEOTIDE SEQUENCE</scope>
    <source>
        <strain evidence="1">IBT 12815</strain>
    </source>
</reference>
<evidence type="ECO:0000313" key="2">
    <source>
        <dbReference type="Proteomes" id="UP001213799"/>
    </source>
</evidence>
<accession>A0AAD6DZA2</accession>
<organism evidence="1 2">
    <name type="scientific">Penicillium hordei</name>
    <dbReference type="NCBI Taxonomy" id="40994"/>
    <lineage>
        <taxon>Eukaryota</taxon>
        <taxon>Fungi</taxon>
        <taxon>Dikarya</taxon>
        <taxon>Ascomycota</taxon>
        <taxon>Pezizomycotina</taxon>
        <taxon>Eurotiomycetes</taxon>
        <taxon>Eurotiomycetidae</taxon>
        <taxon>Eurotiales</taxon>
        <taxon>Aspergillaceae</taxon>
        <taxon>Penicillium</taxon>
    </lineage>
</organism>
<dbReference type="GeneID" id="81589082"/>
<reference evidence="1" key="1">
    <citation type="journal article" date="2023" name="IMA Fungus">
        <title>Comparative genomic study of the Penicillium genus elucidates a diverse pangenome and 15 lateral gene transfer events.</title>
        <authorList>
            <person name="Petersen C."/>
            <person name="Sorensen T."/>
            <person name="Nielsen M.R."/>
            <person name="Sondergaard T.E."/>
            <person name="Sorensen J.L."/>
            <person name="Fitzpatrick D.A."/>
            <person name="Frisvad J.C."/>
            <person name="Nielsen K.L."/>
        </authorList>
    </citation>
    <scope>NUCLEOTIDE SEQUENCE</scope>
    <source>
        <strain evidence="1">IBT 12815</strain>
    </source>
</reference>
<comment type="caution">
    <text evidence="1">The sequence shown here is derived from an EMBL/GenBank/DDBJ whole genome shotgun (WGS) entry which is preliminary data.</text>
</comment>
<protein>
    <submittedName>
        <fullName evidence="1">Uncharacterized protein</fullName>
    </submittedName>
</protein>
<dbReference type="Proteomes" id="UP001213799">
    <property type="component" value="Unassembled WGS sequence"/>
</dbReference>
<proteinExistence type="predicted"/>
<name>A0AAD6DZA2_9EURO</name>
<gene>
    <name evidence="1" type="ORF">N7537_007785</name>
</gene>